<feature type="transmembrane region" description="Helical" evidence="5">
    <location>
        <begin position="220"/>
        <end position="240"/>
    </location>
</feature>
<evidence type="ECO:0000256" key="4">
    <source>
        <dbReference type="ARBA" id="ARBA00023136"/>
    </source>
</evidence>
<name>A0A0G2ZG42_9BACT</name>
<dbReference type="OrthoDB" id="2162283at2"/>
<protein>
    <recommendedName>
        <fullName evidence="6">ABC-2 type transporter transmembrane domain-containing protein</fullName>
    </recommendedName>
</protein>
<sequence length="332" mass="37212">MKRLIKIFERDLKNSIRDGMLLFILIAPILLALLLRAFIPAVKDLSIEFGAVKPINKALVEKIETFAPITFFDNTEKLIERIEEYDDFLGIRMESGEITLIAQGNESKELLSLASEILVQSFNPSGDSFTVGESELGRKLPPLSLYGFVLVILGSFLFGGMIIGFNIIEEKEQETLKALRVTPMRTFDFITGRSLIGFLAPIFHAFVVVWILGISNFNPLMLLVITISGSVIGVVFGFWIGVISTNQMNGIANMKISFFVLVLPVFLAMTLPEKSHIFLYWAPTYWTFVSVKNLLLELQTWSNMLKDISLIIGTSILFALATFRKIRSGILS</sequence>
<accession>A0A0G2ZG42</accession>
<dbReference type="InterPro" id="IPR052902">
    <property type="entry name" value="ABC-2_transporter"/>
</dbReference>
<proteinExistence type="predicted"/>
<organism evidence="7 8">
    <name type="scientific">Kosmotoga pacifica</name>
    <dbReference type="NCBI Taxonomy" id="1330330"/>
    <lineage>
        <taxon>Bacteria</taxon>
        <taxon>Thermotogati</taxon>
        <taxon>Thermotogota</taxon>
        <taxon>Thermotogae</taxon>
        <taxon>Kosmotogales</taxon>
        <taxon>Kosmotogaceae</taxon>
        <taxon>Kosmotoga</taxon>
    </lineage>
</organism>
<feature type="transmembrane region" description="Helical" evidence="5">
    <location>
        <begin position="277"/>
        <end position="296"/>
    </location>
</feature>
<reference evidence="7 8" key="1">
    <citation type="submission" date="2015-04" db="EMBL/GenBank/DDBJ databases">
        <title>Complete Genome Sequence of Kosmotoga pacifica SLHLJ1.</title>
        <authorList>
            <person name="Jiang L.J."/>
            <person name="Shao Z.Z."/>
            <person name="Jebbar M."/>
        </authorList>
    </citation>
    <scope>NUCLEOTIDE SEQUENCE [LARGE SCALE GENOMIC DNA]</scope>
    <source>
        <strain evidence="7 8">SLHLJ1</strain>
    </source>
</reference>
<keyword evidence="8" id="KW-1185">Reference proteome</keyword>
<evidence type="ECO:0000256" key="3">
    <source>
        <dbReference type="ARBA" id="ARBA00022989"/>
    </source>
</evidence>
<dbReference type="PATRIC" id="fig|1330330.3.peg.1645"/>
<evidence type="ECO:0000256" key="2">
    <source>
        <dbReference type="ARBA" id="ARBA00022692"/>
    </source>
</evidence>
<dbReference type="STRING" id="1330330.IX53_08120"/>
<dbReference type="PANTHER" id="PTHR43027:SF1">
    <property type="entry name" value="DOXORUBICIN RESISTANCE ABC TRANSPORTER PERMEASE PROTEIN DRRC-RELATED"/>
    <property type="match status" value="1"/>
</dbReference>
<dbReference type="Pfam" id="PF12698">
    <property type="entry name" value="ABC2_membrane_3"/>
    <property type="match status" value="1"/>
</dbReference>
<evidence type="ECO:0000259" key="6">
    <source>
        <dbReference type="Pfam" id="PF12698"/>
    </source>
</evidence>
<dbReference type="Proteomes" id="UP000035159">
    <property type="component" value="Chromosome"/>
</dbReference>
<dbReference type="AlphaFoldDB" id="A0A0G2ZG42"/>
<evidence type="ECO:0000256" key="5">
    <source>
        <dbReference type="SAM" id="Phobius"/>
    </source>
</evidence>
<dbReference type="KEGG" id="kpf:IX53_08120"/>
<feature type="transmembrane region" description="Helical" evidence="5">
    <location>
        <begin position="189"/>
        <end position="214"/>
    </location>
</feature>
<keyword evidence="3 5" id="KW-1133">Transmembrane helix</keyword>
<evidence type="ECO:0000313" key="7">
    <source>
        <dbReference type="EMBL" id="AKI97783.1"/>
    </source>
</evidence>
<evidence type="ECO:0000313" key="8">
    <source>
        <dbReference type="Proteomes" id="UP000035159"/>
    </source>
</evidence>
<feature type="transmembrane region" description="Helical" evidence="5">
    <location>
        <begin position="252"/>
        <end position="271"/>
    </location>
</feature>
<dbReference type="RefSeq" id="WP_047754918.1">
    <property type="nucleotide sequence ID" value="NZ_CAJUHA010000006.1"/>
</dbReference>
<feature type="transmembrane region" description="Helical" evidence="5">
    <location>
        <begin position="145"/>
        <end position="168"/>
    </location>
</feature>
<evidence type="ECO:0000256" key="1">
    <source>
        <dbReference type="ARBA" id="ARBA00004141"/>
    </source>
</evidence>
<dbReference type="EMBL" id="CP011232">
    <property type="protein sequence ID" value="AKI97783.1"/>
    <property type="molecule type" value="Genomic_DNA"/>
</dbReference>
<gene>
    <name evidence="7" type="ORF">IX53_08120</name>
</gene>
<dbReference type="GO" id="GO:0140359">
    <property type="term" value="F:ABC-type transporter activity"/>
    <property type="evidence" value="ECO:0007669"/>
    <property type="project" value="InterPro"/>
</dbReference>
<keyword evidence="2 5" id="KW-0812">Transmembrane</keyword>
<feature type="transmembrane region" description="Helical" evidence="5">
    <location>
        <begin position="20"/>
        <end position="39"/>
    </location>
</feature>
<feature type="domain" description="ABC-2 type transporter transmembrane" evidence="6">
    <location>
        <begin position="105"/>
        <end position="323"/>
    </location>
</feature>
<comment type="subcellular location">
    <subcellularLocation>
        <location evidence="1">Membrane</location>
        <topology evidence="1">Multi-pass membrane protein</topology>
    </subcellularLocation>
</comment>
<dbReference type="GO" id="GO:0016020">
    <property type="term" value="C:membrane"/>
    <property type="evidence" value="ECO:0007669"/>
    <property type="project" value="UniProtKB-SubCell"/>
</dbReference>
<dbReference type="InterPro" id="IPR013525">
    <property type="entry name" value="ABC2_TM"/>
</dbReference>
<keyword evidence="4 5" id="KW-0472">Membrane</keyword>
<dbReference type="PANTHER" id="PTHR43027">
    <property type="entry name" value="DOXORUBICIN RESISTANCE ABC TRANSPORTER PERMEASE PROTEIN DRRC-RELATED"/>
    <property type="match status" value="1"/>
</dbReference>